<dbReference type="Proteomes" id="UP000749334">
    <property type="component" value="Unassembled WGS sequence"/>
</dbReference>
<dbReference type="EMBL" id="DYVQ01000026">
    <property type="protein sequence ID" value="HJF73275.1"/>
    <property type="molecule type" value="Genomic_DNA"/>
</dbReference>
<name>A0A921H9J0_9PAST</name>
<dbReference type="GO" id="GO:0009358">
    <property type="term" value="C:polyphosphate kinase complex"/>
    <property type="evidence" value="ECO:0007669"/>
    <property type="project" value="InterPro"/>
</dbReference>
<dbReference type="PANTHER" id="PTHR30218:SF0">
    <property type="entry name" value="POLYPHOSPHATE KINASE"/>
    <property type="match status" value="1"/>
</dbReference>
<dbReference type="RefSeq" id="WP_256963560.1">
    <property type="nucleotide sequence ID" value="NZ_CP114281.1"/>
</dbReference>
<protein>
    <submittedName>
        <fullName evidence="1">Uncharacterized protein</fullName>
    </submittedName>
</protein>
<dbReference type="InterPro" id="IPR025200">
    <property type="entry name" value="PPK_C_dom2"/>
</dbReference>
<dbReference type="InterPro" id="IPR003414">
    <property type="entry name" value="PP_kinase"/>
</dbReference>
<gene>
    <name evidence="1" type="ORF">K8W15_03595</name>
</gene>
<organism evidence="1 2">
    <name type="scientific">Gallibacterium anatis</name>
    <dbReference type="NCBI Taxonomy" id="750"/>
    <lineage>
        <taxon>Bacteria</taxon>
        <taxon>Pseudomonadati</taxon>
        <taxon>Pseudomonadota</taxon>
        <taxon>Gammaproteobacteria</taxon>
        <taxon>Pasteurellales</taxon>
        <taxon>Pasteurellaceae</taxon>
        <taxon>Gallibacterium</taxon>
    </lineage>
</organism>
<reference evidence="1" key="1">
    <citation type="journal article" date="2021" name="PeerJ">
        <title>Extensive microbial diversity within the chicken gut microbiome revealed by metagenomics and culture.</title>
        <authorList>
            <person name="Gilroy R."/>
            <person name="Ravi A."/>
            <person name="Getino M."/>
            <person name="Pursley I."/>
            <person name="Horton D.L."/>
            <person name="Alikhan N.F."/>
            <person name="Baker D."/>
            <person name="Gharbi K."/>
            <person name="Hall N."/>
            <person name="Watson M."/>
            <person name="Adriaenssens E.M."/>
            <person name="Foster-Nyarko E."/>
            <person name="Jarju S."/>
            <person name="Secka A."/>
            <person name="Antonio M."/>
            <person name="Oren A."/>
            <person name="Chaudhuri R.R."/>
            <person name="La Ragione R."/>
            <person name="Hildebrand F."/>
            <person name="Pallen M.J."/>
        </authorList>
    </citation>
    <scope>NUCLEOTIDE SEQUENCE</scope>
    <source>
        <strain evidence="1">ChiHjej11B10-15683</strain>
    </source>
</reference>
<proteinExistence type="predicted"/>
<comment type="caution">
    <text evidence="1">The sequence shown here is derived from an EMBL/GenBank/DDBJ whole genome shotgun (WGS) entry which is preliminary data.</text>
</comment>
<reference evidence="1" key="2">
    <citation type="submission" date="2021-09" db="EMBL/GenBank/DDBJ databases">
        <authorList>
            <person name="Gilroy R."/>
        </authorList>
    </citation>
    <scope>NUCLEOTIDE SEQUENCE</scope>
    <source>
        <strain evidence="1">ChiHjej11B10-15683</strain>
    </source>
</reference>
<dbReference type="Gene3D" id="3.30.870.10">
    <property type="entry name" value="Endonuclease Chain A"/>
    <property type="match status" value="1"/>
</dbReference>
<dbReference type="PANTHER" id="PTHR30218">
    <property type="entry name" value="POLYPHOSPHATE KINASE"/>
    <property type="match status" value="1"/>
</dbReference>
<dbReference type="AlphaFoldDB" id="A0A921H9J0"/>
<sequence length="100" mass="11184">MSIFSYLLVSPINVRKRLTHLINREIKNTEKGRKSSIILKINNLVDEEMIDLLYKASQAGVVIKMIVRAMCSLKAGVPGLSENIHIISSSPSVYKGFLHC</sequence>
<evidence type="ECO:0000313" key="1">
    <source>
        <dbReference type="EMBL" id="HJF73275.1"/>
    </source>
</evidence>
<dbReference type="Pfam" id="PF13090">
    <property type="entry name" value="PP_kinase_C"/>
    <property type="match status" value="1"/>
</dbReference>
<evidence type="ECO:0000313" key="2">
    <source>
        <dbReference type="Proteomes" id="UP000749334"/>
    </source>
</evidence>
<dbReference type="GO" id="GO:0008976">
    <property type="term" value="F:polyphosphate kinase activity"/>
    <property type="evidence" value="ECO:0007669"/>
    <property type="project" value="InterPro"/>
</dbReference>
<dbReference type="SUPFAM" id="SSF56024">
    <property type="entry name" value="Phospholipase D/nuclease"/>
    <property type="match status" value="1"/>
</dbReference>
<accession>A0A921H9J0</accession>
<dbReference type="GO" id="GO:0006799">
    <property type="term" value="P:polyphosphate biosynthetic process"/>
    <property type="evidence" value="ECO:0007669"/>
    <property type="project" value="InterPro"/>
</dbReference>